<organism evidence="2">
    <name type="scientific">Cacopsylla melanoneura</name>
    <dbReference type="NCBI Taxonomy" id="428564"/>
    <lineage>
        <taxon>Eukaryota</taxon>
        <taxon>Metazoa</taxon>
        <taxon>Ecdysozoa</taxon>
        <taxon>Arthropoda</taxon>
        <taxon>Hexapoda</taxon>
        <taxon>Insecta</taxon>
        <taxon>Pterygota</taxon>
        <taxon>Neoptera</taxon>
        <taxon>Paraneoptera</taxon>
        <taxon>Hemiptera</taxon>
        <taxon>Sternorrhyncha</taxon>
        <taxon>Psylloidea</taxon>
        <taxon>Psyllidae</taxon>
        <taxon>Psyllinae</taxon>
        <taxon>Cacopsylla</taxon>
    </lineage>
</organism>
<feature type="compositionally biased region" description="Polar residues" evidence="1">
    <location>
        <begin position="75"/>
        <end position="84"/>
    </location>
</feature>
<feature type="region of interest" description="Disordered" evidence="1">
    <location>
        <begin position="75"/>
        <end position="139"/>
    </location>
</feature>
<dbReference type="EMBL" id="HBUF01145901">
    <property type="protein sequence ID" value="CAG6647197.1"/>
    <property type="molecule type" value="Transcribed_RNA"/>
</dbReference>
<sequence>MPWNSSRKLSKRAPRPVVRPGAAVQAVVRLVDPALDPELPVGHARLCPVCPLPVPMQKICHLQCTSLKANPNELTPVTSHSSLATHPAAPQQAHQLLRTLTPTPLPQQTEHRNGNPTSSCLSRPSRSTRAPFWPRSSTC</sequence>
<reference evidence="2" key="1">
    <citation type="submission" date="2021-05" db="EMBL/GenBank/DDBJ databases">
        <authorList>
            <person name="Alioto T."/>
            <person name="Alioto T."/>
            <person name="Gomez Garrido J."/>
        </authorList>
    </citation>
    <scope>NUCLEOTIDE SEQUENCE</scope>
</reference>
<feature type="compositionally biased region" description="Polar residues" evidence="1">
    <location>
        <begin position="114"/>
        <end position="128"/>
    </location>
</feature>
<proteinExistence type="predicted"/>
<dbReference type="EMBL" id="HBUF01145902">
    <property type="protein sequence ID" value="CAG6647199.1"/>
    <property type="molecule type" value="Transcribed_RNA"/>
</dbReference>
<evidence type="ECO:0000313" key="2">
    <source>
        <dbReference type="EMBL" id="CAG6647197.1"/>
    </source>
</evidence>
<evidence type="ECO:0000256" key="1">
    <source>
        <dbReference type="SAM" id="MobiDB-lite"/>
    </source>
</evidence>
<dbReference type="AlphaFoldDB" id="A0A8D8RCK1"/>
<protein>
    <submittedName>
        <fullName evidence="2">Uncharacterized protein</fullName>
    </submittedName>
</protein>
<accession>A0A8D8RCK1</accession>
<feature type="compositionally biased region" description="Low complexity" evidence="1">
    <location>
        <begin position="86"/>
        <end position="108"/>
    </location>
</feature>
<name>A0A8D8RCK1_9HEMI</name>